<dbReference type="KEGG" id="fas:105271010"/>
<dbReference type="Gene3D" id="2.70.98.10">
    <property type="match status" value="1"/>
</dbReference>
<dbReference type="RefSeq" id="XP_011310601.1">
    <property type="nucleotide sequence ID" value="XM_011312299.1"/>
</dbReference>
<comment type="function">
    <text evidence="5">Mutarotase that catalyzes the interconversion of beta-D-galactose and alpha-D-galactose during galactose metabolism. Beta-D-galactose is metabolized in the liver into glucose 1-phosphate, the primary metabolic fuel, by the action of four enzymes that constitute the Leloir pathway: GALM, GALK1 (galactokinase), GALT (galactose-1-phosphate uridylyltransferase) and GALE (UDP-galactose-4'-epimerase). Involved in the maintenance of the equilibrium between the beta- and alpha-anomers of galactose, therefore ensuring a sufficient supply of the alpha-anomer for GALK1. Also active on D-glucose although shows a preference for galactose over glucose.</text>
</comment>
<accession>A0A9R1U6B4</accession>
<keyword evidence="6" id="KW-1185">Reference proteome</keyword>
<protein>
    <recommendedName>
        <fullName evidence="3">Galactose mutarotase</fullName>
    </recommendedName>
    <alternativeName>
        <fullName evidence="4">Aldose 1-epimerase</fullName>
    </alternativeName>
</protein>
<dbReference type="GO" id="GO:0006006">
    <property type="term" value="P:glucose metabolic process"/>
    <property type="evidence" value="ECO:0007669"/>
    <property type="project" value="TreeGrafter"/>
</dbReference>
<dbReference type="PANTHER" id="PTHR10091:SF0">
    <property type="entry name" value="GALACTOSE MUTAROTASE"/>
    <property type="match status" value="1"/>
</dbReference>
<dbReference type="InterPro" id="IPR011013">
    <property type="entry name" value="Gal_mutarotase_sf_dom"/>
</dbReference>
<evidence type="ECO:0000256" key="3">
    <source>
        <dbReference type="ARBA" id="ARBA00021023"/>
    </source>
</evidence>
<dbReference type="GO" id="GO:0004034">
    <property type="term" value="F:aldose 1-epimerase activity"/>
    <property type="evidence" value="ECO:0007669"/>
    <property type="project" value="UniProtKB-EC"/>
</dbReference>
<name>A0A9R1U6B4_9HYME</name>
<dbReference type="InterPro" id="IPR008183">
    <property type="entry name" value="Aldose_1/G6P_1-epimerase"/>
</dbReference>
<gene>
    <name evidence="7" type="primary">LOC105271010</name>
</gene>
<dbReference type="SUPFAM" id="SSF74650">
    <property type="entry name" value="Galactose mutarotase-like"/>
    <property type="match status" value="1"/>
</dbReference>
<comment type="catalytic activity">
    <reaction evidence="1">
        <text>alpha-D-galactose = beta-D-galactose</text>
        <dbReference type="Rhea" id="RHEA:28675"/>
        <dbReference type="ChEBI" id="CHEBI:27667"/>
        <dbReference type="ChEBI" id="CHEBI:28061"/>
        <dbReference type="EC" id="5.1.3.3"/>
    </reaction>
    <physiologicalReaction direction="right-to-left" evidence="1">
        <dbReference type="Rhea" id="RHEA:28677"/>
    </physiologicalReaction>
</comment>
<evidence type="ECO:0000256" key="2">
    <source>
        <dbReference type="ARBA" id="ARBA00004947"/>
    </source>
</evidence>
<sequence>MKKAHCECQDGKITEAIYSGFCPANEKEFSDLERSNSLYTIKSYTLDNSNVEVVVITWGATIVSIKYPDKYGEVVDVVLGFDNLEDYMNPLVNPLIGCVLGRCADQMNNPSIRIKGREYQLALNQGIGGFGRQNWDSHIDGTTLILTYVSPDGEDGYPGSVLTTLKFKLTSDNTLDIRMQAITTNPTVINLSYGPLFNLAGHDAGEDALKMHTISLNCDRFIFTQDDDGTPINKSRNIGGTLLDLRIPRLLGDEGNDILFHQNLAHNLCVIRNCDHSLTFVFRAYHEKTGRVLEVFSNQPGVQFDTCASFPTDNNLDDITCQTLDAKAFDDLASYTSFISDNAEECWRNEEDNHSFANTTFRSNKLPIKFIPGKNGAKYTKFCAFGVHPQNYYNSAIVSRTMNFFFLRNSTVSIRLIIFIYVERFSLRYCTSRPSLPPQLGL</sequence>
<evidence type="ECO:0000256" key="1">
    <source>
        <dbReference type="ARBA" id="ARBA00001712"/>
    </source>
</evidence>
<dbReference type="GeneID" id="105271010"/>
<dbReference type="GO" id="GO:0030246">
    <property type="term" value="F:carbohydrate binding"/>
    <property type="evidence" value="ECO:0007669"/>
    <property type="project" value="InterPro"/>
</dbReference>
<dbReference type="OrthoDB" id="274691at2759"/>
<comment type="pathway">
    <text evidence="2">Carbohydrate metabolism; galactose metabolism.</text>
</comment>
<evidence type="ECO:0000256" key="4">
    <source>
        <dbReference type="ARBA" id="ARBA00032729"/>
    </source>
</evidence>
<dbReference type="PANTHER" id="PTHR10091">
    <property type="entry name" value="ALDOSE-1-EPIMERASE"/>
    <property type="match status" value="1"/>
</dbReference>
<dbReference type="GO" id="GO:0033499">
    <property type="term" value="P:galactose catabolic process via UDP-galactose, Leloir pathway"/>
    <property type="evidence" value="ECO:0007669"/>
    <property type="project" value="TreeGrafter"/>
</dbReference>
<dbReference type="Proteomes" id="UP000694866">
    <property type="component" value="Unplaced"/>
</dbReference>
<evidence type="ECO:0000256" key="5">
    <source>
        <dbReference type="ARBA" id="ARBA00045743"/>
    </source>
</evidence>
<evidence type="ECO:0000313" key="7">
    <source>
        <dbReference type="RefSeq" id="XP_011310601.1"/>
    </source>
</evidence>
<dbReference type="Pfam" id="PF01263">
    <property type="entry name" value="Aldose_epim"/>
    <property type="match status" value="1"/>
</dbReference>
<reference evidence="7" key="1">
    <citation type="submission" date="2025-08" db="UniProtKB">
        <authorList>
            <consortium name="RefSeq"/>
        </authorList>
    </citation>
    <scope>IDENTIFICATION</scope>
    <source>
        <strain evidence="7">USDA-PBARC FA_bdor</strain>
        <tissue evidence="7">Whole organism</tissue>
    </source>
</reference>
<proteinExistence type="predicted"/>
<dbReference type="InterPro" id="IPR014718">
    <property type="entry name" value="GH-type_carb-bd"/>
</dbReference>
<organism evidence="6 7">
    <name type="scientific">Fopius arisanus</name>
    <dbReference type="NCBI Taxonomy" id="64838"/>
    <lineage>
        <taxon>Eukaryota</taxon>
        <taxon>Metazoa</taxon>
        <taxon>Ecdysozoa</taxon>
        <taxon>Arthropoda</taxon>
        <taxon>Hexapoda</taxon>
        <taxon>Insecta</taxon>
        <taxon>Pterygota</taxon>
        <taxon>Neoptera</taxon>
        <taxon>Endopterygota</taxon>
        <taxon>Hymenoptera</taxon>
        <taxon>Apocrita</taxon>
        <taxon>Ichneumonoidea</taxon>
        <taxon>Braconidae</taxon>
        <taxon>Opiinae</taxon>
        <taxon>Fopius</taxon>
    </lineage>
</organism>
<dbReference type="AlphaFoldDB" id="A0A9R1U6B4"/>
<evidence type="ECO:0000313" key="6">
    <source>
        <dbReference type="Proteomes" id="UP000694866"/>
    </source>
</evidence>